<organism evidence="1 2">
    <name type="scientific">Mesocestoides corti</name>
    <name type="common">Flatworm</name>
    <dbReference type="NCBI Taxonomy" id="53468"/>
    <lineage>
        <taxon>Eukaryota</taxon>
        <taxon>Metazoa</taxon>
        <taxon>Spiralia</taxon>
        <taxon>Lophotrochozoa</taxon>
        <taxon>Platyhelminthes</taxon>
        <taxon>Cestoda</taxon>
        <taxon>Eucestoda</taxon>
        <taxon>Cyclophyllidea</taxon>
        <taxon>Mesocestoididae</taxon>
        <taxon>Mesocestoides</taxon>
    </lineage>
</organism>
<evidence type="ECO:0000313" key="1">
    <source>
        <dbReference type="EMBL" id="VDD84424.1"/>
    </source>
</evidence>
<dbReference type="EMBL" id="UXSR01006311">
    <property type="protein sequence ID" value="VDD84424.1"/>
    <property type="molecule type" value="Genomic_DNA"/>
</dbReference>
<proteinExistence type="predicted"/>
<keyword evidence="2" id="KW-1185">Reference proteome</keyword>
<sequence length="118" mass="13091">MSSIANICSSVSPGSIQRSSVLPVHPVIQVNDNLKLSSLVIPNKVTFTTPSVVGSPRDCENGSWWFHPSGSGHQPWQHILQEETAFPIAYTILAFERPDQVSELWMSCPHLMLTKNIH</sequence>
<name>A0A0R3URC1_MESCO</name>
<gene>
    <name evidence="1" type="ORF">MCOS_LOCUS10427</name>
</gene>
<evidence type="ECO:0000313" key="2">
    <source>
        <dbReference type="Proteomes" id="UP000267029"/>
    </source>
</evidence>
<reference evidence="1 2" key="1">
    <citation type="submission" date="2018-10" db="EMBL/GenBank/DDBJ databases">
        <authorList>
            <consortium name="Pathogen Informatics"/>
        </authorList>
    </citation>
    <scope>NUCLEOTIDE SEQUENCE [LARGE SCALE GENOMIC DNA]</scope>
</reference>
<protein>
    <submittedName>
        <fullName evidence="1">Uncharacterized protein</fullName>
    </submittedName>
</protein>
<dbReference type="Proteomes" id="UP000267029">
    <property type="component" value="Unassembled WGS sequence"/>
</dbReference>
<dbReference type="AlphaFoldDB" id="A0A0R3URC1"/>
<accession>A0A0R3URC1</accession>